<gene>
    <name evidence="1" type="ORF">WH95_08285</name>
</gene>
<dbReference type="EMBL" id="LANI01000005">
    <property type="protein sequence ID" value="KKJ77072.1"/>
    <property type="molecule type" value="Genomic_DNA"/>
</dbReference>
<evidence type="ECO:0000313" key="1">
    <source>
        <dbReference type="EMBL" id="KKJ77072.1"/>
    </source>
</evidence>
<name>A0A0M2R5C2_9PROT</name>
<proteinExistence type="predicted"/>
<dbReference type="STRING" id="1549748.WH95_08285"/>
<keyword evidence="2" id="KW-1185">Reference proteome</keyword>
<sequence>MSLIKGEVKWPGNFLSGVFLASLLFGAVSVVSLSTARAAGDSVIAQGGNGEVFFAALPDQWQALPRSTQAQSTTAEWLPPGQNVNNWKDMITVQVFPGWADGDVVSFLDELAAIYKQNCEVSGATPPLKDQVNGFPTGFRLINCTRDLTRNTGEVALFRATVGQNALYLIQHVFRVPEFEIGAQPVTNDAMKQAFEGIRTGWACNQNSKKHPCPPSWQSSLSKLDGKPSVVVIKAPK</sequence>
<reference evidence="1 2" key="1">
    <citation type="submission" date="2015-03" db="EMBL/GenBank/DDBJ databases">
        <title>Genome sequence of Kiloniella sp. P1-1, isolated from the gut microflora of Pacific white shrimp, Penaeus vannamei.</title>
        <authorList>
            <person name="Shao Z."/>
            <person name="Wang L."/>
            <person name="Li X."/>
        </authorList>
    </citation>
    <scope>NUCLEOTIDE SEQUENCE [LARGE SCALE GENOMIC DNA]</scope>
    <source>
        <strain evidence="1 2">P1-1</strain>
    </source>
</reference>
<comment type="caution">
    <text evidence="1">The sequence shown here is derived from an EMBL/GenBank/DDBJ whole genome shotgun (WGS) entry which is preliminary data.</text>
</comment>
<dbReference type="AlphaFoldDB" id="A0A0M2R5C2"/>
<evidence type="ECO:0000313" key="2">
    <source>
        <dbReference type="Proteomes" id="UP000034491"/>
    </source>
</evidence>
<organism evidence="1 2">
    <name type="scientific">Kiloniella litopenaei</name>
    <dbReference type="NCBI Taxonomy" id="1549748"/>
    <lineage>
        <taxon>Bacteria</taxon>
        <taxon>Pseudomonadati</taxon>
        <taxon>Pseudomonadota</taxon>
        <taxon>Alphaproteobacteria</taxon>
        <taxon>Rhodospirillales</taxon>
        <taxon>Kiloniellaceae</taxon>
        <taxon>Kiloniella</taxon>
    </lineage>
</organism>
<dbReference type="OrthoDB" id="6116092at2"/>
<dbReference type="Proteomes" id="UP000034491">
    <property type="component" value="Unassembled WGS sequence"/>
</dbReference>
<dbReference type="RefSeq" id="WP_046505543.1">
    <property type="nucleotide sequence ID" value="NZ_LANI01000005.1"/>
</dbReference>
<protein>
    <submittedName>
        <fullName evidence="1">Uncharacterized protein</fullName>
    </submittedName>
</protein>
<accession>A0A0M2R5C2</accession>